<dbReference type="GO" id="GO:0016740">
    <property type="term" value="F:transferase activity"/>
    <property type="evidence" value="ECO:0007669"/>
    <property type="project" value="UniProtKB-KW"/>
</dbReference>
<protein>
    <recommendedName>
        <fullName evidence="12">Amidase</fullName>
    </recommendedName>
</protein>
<dbReference type="Pfam" id="PF01471">
    <property type="entry name" value="PG_binding_1"/>
    <property type="match status" value="1"/>
</dbReference>
<proteinExistence type="inferred from homology"/>
<dbReference type="PANTHER" id="PTHR41533">
    <property type="entry name" value="L,D-TRANSPEPTIDASE HI_1667-RELATED"/>
    <property type="match status" value="1"/>
</dbReference>
<dbReference type="AlphaFoldDB" id="A0A150WES4"/>
<evidence type="ECO:0000256" key="2">
    <source>
        <dbReference type="ARBA" id="ARBA00005992"/>
    </source>
</evidence>
<dbReference type="InterPro" id="IPR045380">
    <property type="entry name" value="LD_TPept_scaffold_dom"/>
</dbReference>
<dbReference type="InterPro" id="IPR038063">
    <property type="entry name" value="Transpep_catalytic_dom"/>
</dbReference>
<dbReference type="GO" id="GO:0004180">
    <property type="term" value="F:carboxypeptidase activity"/>
    <property type="evidence" value="ECO:0007669"/>
    <property type="project" value="UniProtKB-ARBA"/>
</dbReference>
<evidence type="ECO:0000313" key="11">
    <source>
        <dbReference type="Proteomes" id="UP000075320"/>
    </source>
</evidence>
<comment type="similarity">
    <text evidence="2">Belongs to the YkuD family.</text>
</comment>
<feature type="domain" description="L,D-transpeptidase scaffold" evidence="9">
    <location>
        <begin position="59"/>
        <end position="198"/>
    </location>
</feature>
<evidence type="ECO:0000259" key="7">
    <source>
        <dbReference type="Pfam" id="PF01471"/>
    </source>
</evidence>
<dbReference type="OrthoDB" id="9778545at2"/>
<dbReference type="SUPFAM" id="SSF141523">
    <property type="entry name" value="L,D-transpeptidase catalytic domain-like"/>
    <property type="match status" value="1"/>
</dbReference>
<dbReference type="Gene3D" id="1.10.101.10">
    <property type="entry name" value="PGBD-like superfamily/PGBD"/>
    <property type="match status" value="1"/>
</dbReference>
<dbReference type="GO" id="GO:0008360">
    <property type="term" value="P:regulation of cell shape"/>
    <property type="evidence" value="ECO:0007669"/>
    <property type="project" value="UniProtKB-KW"/>
</dbReference>
<dbReference type="CDD" id="cd16913">
    <property type="entry name" value="YkuD_like"/>
    <property type="match status" value="1"/>
</dbReference>
<keyword evidence="3" id="KW-0808">Transferase</keyword>
<dbReference type="Gene3D" id="2.40.440.10">
    <property type="entry name" value="L,D-transpeptidase catalytic domain-like"/>
    <property type="match status" value="1"/>
</dbReference>
<evidence type="ECO:0008006" key="12">
    <source>
        <dbReference type="Google" id="ProtNLM"/>
    </source>
</evidence>
<gene>
    <name evidence="10" type="ORF">AZI86_18165</name>
</gene>
<evidence type="ECO:0000256" key="6">
    <source>
        <dbReference type="ARBA" id="ARBA00023316"/>
    </source>
</evidence>
<keyword evidence="6" id="KW-0961">Cell wall biogenesis/degradation</keyword>
<keyword evidence="11" id="KW-1185">Reference proteome</keyword>
<dbReference type="InterPro" id="IPR036366">
    <property type="entry name" value="PGBDSf"/>
</dbReference>
<dbReference type="GO" id="GO:0009252">
    <property type="term" value="P:peptidoglycan biosynthetic process"/>
    <property type="evidence" value="ECO:0007669"/>
    <property type="project" value="UniProtKB-UniPathway"/>
</dbReference>
<evidence type="ECO:0000259" key="8">
    <source>
        <dbReference type="Pfam" id="PF03734"/>
    </source>
</evidence>
<evidence type="ECO:0000313" key="10">
    <source>
        <dbReference type="EMBL" id="KYG61628.1"/>
    </source>
</evidence>
<dbReference type="RefSeq" id="WP_061836710.1">
    <property type="nucleotide sequence ID" value="NZ_LUKE01000006.1"/>
</dbReference>
<dbReference type="InterPro" id="IPR052905">
    <property type="entry name" value="LD-transpeptidase_YkuD-like"/>
</dbReference>
<evidence type="ECO:0000256" key="5">
    <source>
        <dbReference type="ARBA" id="ARBA00022984"/>
    </source>
</evidence>
<feature type="domain" description="L,D-TPase catalytic" evidence="8">
    <location>
        <begin position="316"/>
        <end position="492"/>
    </location>
</feature>
<keyword evidence="5" id="KW-0573">Peptidoglycan synthesis</keyword>
<keyword evidence="4" id="KW-0133">Cell shape</keyword>
<dbReference type="InterPro" id="IPR036365">
    <property type="entry name" value="PGBD-like_sf"/>
</dbReference>
<comment type="pathway">
    <text evidence="1">Cell wall biogenesis; peptidoglycan biosynthesis.</text>
</comment>
<dbReference type="GO" id="GO:0071555">
    <property type="term" value="P:cell wall organization"/>
    <property type="evidence" value="ECO:0007669"/>
    <property type="project" value="UniProtKB-KW"/>
</dbReference>
<dbReference type="SUPFAM" id="SSF47090">
    <property type="entry name" value="PGBD-like"/>
    <property type="match status" value="1"/>
</dbReference>
<dbReference type="Pfam" id="PF03734">
    <property type="entry name" value="YkuD"/>
    <property type="match status" value="1"/>
</dbReference>
<evidence type="ECO:0000256" key="4">
    <source>
        <dbReference type="ARBA" id="ARBA00022960"/>
    </source>
</evidence>
<accession>A0A150WES4</accession>
<feature type="domain" description="Peptidoglycan binding-like" evidence="7">
    <location>
        <begin position="229"/>
        <end position="277"/>
    </location>
</feature>
<reference evidence="10 11" key="1">
    <citation type="submission" date="2016-03" db="EMBL/GenBank/DDBJ databases">
        <authorList>
            <person name="Ploux O."/>
        </authorList>
    </citation>
    <scope>NUCLEOTIDE SEQUENCE [LARGE SCALE GENOMIC DNA]</scope>
    <source>
        <strain evidence="10 11">R0</strain>
    </source>
</reference>
<dbReference type="Proteomes" id="UP000075320">
    <property type="component" value="Unassembled WGS sequence"/>
</dbReference>
<dbReference type="InterPro" id="IPR002477">
    <property type="entry name" value="Peptidoglycan-bd-like"/>
</dbReference>
<comment type="caution">
    <text evidence="10">The sequence shown here is derived from an EMBL/GenBank/DDBJ whole genome shotgun (WGS) entry which is preliminary data.</text>
</comment>
<name>A0A150WES4_BDEBC</name>
<organism evidence="10 11">
    <name type="scientific">Bdellovibrio bacteriovorus</name>
    <dbReference type="NCBI Taxonomy" id="959"/>
    <lineage>
        <taxon>Bacteria</taxon>
        <taxon>Pseudomonadati</taxon>
        <taxon>Bdellovibrionota</taxon>
        <taxon>Bdellovibrionia</taxon>
        <taxon>Bdellovibrionales</taxon>
        <taxon>Pseudobdellovibrionaceae</taxon>
        <taxon>Bdellovibrio</taxon>
    </lineage>
</organism>
<dbReference type="EMBL" id="LUKE01000006">
    <property type="protein sequence ID" value="KYG61628.1"/>
    <property type="molecule type" value="Genomic_DNA"/>
</dbReference>
<dbReference type="Pfam" id="PF20142">
    <property type="entry name" value="Scaffold"/>
    <property type="match status" value="1"/>
</dbReference>
<evidence type="ECO:0000259" key="9">
    <source>
        <dbReference type="Pfam" id="PF20142"/>
    </source>
</evidence>
<sequence>MLKTWIKRSLIVGMGFGLLAPVVSHAYGEASVIQNYVGRQALVPLIKPSWGNFILHSDTLNKLYSLRGYEAIWVDSNGAPTAMAQALRSILLTADRHGLNVSDYWDGDVENLYKAALSNPRNWITFELAASEALIRYVTHLSVGRFDPMQIDDDIKFSAKIFKEFAELNTAVSYGPQSMPDALENFAPKYHYHYANLMGMLAKLRTVKAQGSWAQIPQSKVTLEKNVKNPLVLTLRTRLTELGYKGGNLTSDIYDSELEAVVFEFQEYNGLFADGKISAGSSGTINALNTDVNELINKVIINMEKLRWLPRDMEARHIFVNLAMTEVGVYDVGRDIEDPILTFNSVNGQPFRRTPSMRDVIKHVNINPYWTAPRSITIKDKLQELRTYGKRYLDEHDMVLMSENTGAPVPERDLYYIDWKNLTPKNFNYYIKQNPSVKNALGVVKFPLQNPWAIYLHDTNDPDLFRNKYQDRHKSSGCVRLEEAVNLADYLISGKIYGEGKEPKIRWEDLDKTDWSQKSVRSFIPRDGYNVADYKYWDMSVYLKNPMPVYMLYLSAMSSGTKMRFVDDPYGQDKRIELAIKNYRAKGELF</sequence>
<evidence type="ECO:0000256" key="1">
    <source>
        <dbReference type="ARBA" id="ARBA00004752"/>
    </source>
</evidence>
<dbReference type="UniPathway" id="UPA00219"/>
<dbReference type="InterPro" id="IPR005490">
    <property type="entry name" value="LD_TPept_cat_dom"/>
</dbReference>
<evidence type="ECO:0000256" key="3">
    <source>
        <dbReference type="ARBA" id="ARBA00022679"/>
    </source>
</evidence>
<dbReference type="PANTHER" id="PTHR41533:SF2">
    <property type="entry name" value="BLR7131 PROTEIN"/>
    <property type="match status" value="1"/>
</dbReference>